<dbReference type="SUPFAM" id="SSF51905">
    <property type="entry name" value="FAD/NAD(P)-binding domain"/>
    <property type="match status" value="1"/>
</dbReference>
<dbReference type="InterPro" id="IPR007867">
    <property type="entry name" value="GMC_OxRtase_C"/>
</dbReference>
<evidence type="ECO:0000313" key="18">
    <source>
        <dbReference type="Proteomes" id="UP001275084"/>
    </source>
</evidence>
<gene>
    <name evidence="17" type="ORF">B0T25DRAFT_152062</name>
</gene>
<dbReference type="AlphaFoldDB" id="A0AAJ0MGA6"/>
<dbReference type="Pfam" id="PF00732">
    <property type="entry name" value="GMC_oxred_N"/>
    <property type="match status" value="1"/>
</dbReference>
<keyword evidence="6" id="KW-0285">Flavoprotein</keyword>
<dbReference type="InterPro" id="IPR036188">
    <property type="entry name" value="FAD/NAD-bd_sf"/>
</dbReference>
<evidence type="ECO:0000256" key="6">
    <source>
        <dbReference type="ARBA" id="ARBA00022630"/>
    </source>
</evidence>
<dbReference type="Proteomes" id="UP001275084">
    <property type="component" value="Unassembled WGS sequence"/>
</dbReference>
<protein>
    <recommendedName>
        <fullName evidence="5 12">Long-chain-alcohol oxidase</fullName>
        <ecNumber evidence="5 12">1.1.3.20</ecNumber>
    </recommendedName>
</protein>
<dbReference type="GO" id="GO:0050660">
    <property type="term" value="F:flavin adenine dinucleotide binding"/>
    <property type="evidence" value="ECO:0007669"/>
    <property type="project" value="InterPro"/>
</dbReference>
<feature type="active site" description="Proton acceptor" evidence="13">
    <location>
        <position position="682"/>
    </location>
</feature>
<evidence type="ECO:0000256" key="10">
    <source>
        <dbReference type="ARBA" id="ARBA00023002"/>
    </source>
</evidence>
<dbReference type="Gene3D" id="3.50.50.60">
    <property type="entry name" value="FAD/NAD(P)-binding domain"/>
    <property type="match status" value="2"/>
</dbReference>
<feature type="domain" description="Glucose-methanol-choline oxidoreductase C-terminal" evidence="16">
    <location>
        <begin position="593"/>
        <end position="734"/>
    </location>
</feature>
<dbReference type="PANTHER" id="PTHR46056:SF12">
    <property type="entry name" value="LONG-CHAIN-ALCOHOL OXIDASE"/>
    <property type="match status" value="1"/>
</dbReference>
<evidence type="ECO:0000256" key="9">
    <source>
        <dbReference type="ARBA" id="ARBA00022989"/>
    </source>
</evidence>
<evidence type="ECO:0000259" key="16">
    <source>
        <dbReference type="Pfam" id="PF05199"/>
    </source>
</evidence>
<proteinExistence type="inferred from homology"/>
<evidence type="ECO:0000256" key="5">
    <source>
        <dbReference type="ARBA" id="ARBA00013125"/>
    </source>
</evidence>
<dbReference type="InterPro" id="IPR012400">
    <property type="entry name" value="Long_Oxdase"/>
</dbReference>
<dbReference type="PIRSF" id="PIRSF028937">
    <property type="entry name" value="Lg_Ch_AO"/>
    <property type="match status" value="1"/>
</dbReference>
<comment type="function">
    <text evidence="2">Long-chain fatty alcohol oxidase involved in the omega-oxidation pathway of lipid degradation.</text>
</comment>
<evidence type="ECO:0000256" key="7">
    <source>
        <dbReference type="ARBA" id="ARBA00022692"/>
    </source>
</evidence>
<comment type="similarity">
    <text evidence="4 12">Belongs to the GMC oxidoreductase family.</text>
</comment>
<evidence type="ECO:0000256" key="2">
    <source>
        <dbReference type="ARBA" id="ARBA00003842"/>
    </source>
</evidence>
<dbReference type="GO" id="GO:0016020">
    <property type="term" value="C:membrane"/>
    <property type="evidence" value="ECO:0007669"/>
    <property type="project" value="UniProtKB-SubCell"/>
</dbReference>
<comment type="caution">
    <text evidence="17">The sequence shown here is derived from an EMBL/GenBank/DDBJ whole genome shotgun (WGS) entry which is preliminary data.</text>
</comment>
<comment type="subcellular location">
    <subcellularLocation>
        <location evidence="3">Membrane</location>
    </subcellularLocation>
</comment>
<evidence type="ECO:0000259" key="15">
    <source>
        <dbReference type="Pfam" id="PF00732"/>
    </source>
</evidence>
<evidence type="ECO:0000313" key="17">
    <source>
        <dbReference type="EMBL" id="KAK3357268.1"/>
    </source>
</evidence>
<keyword evidence="11" id="KW-0472">Membrane</keyword>
<keyword evidence="10 12" id="KW-0560">Oxidoreductase</keyword>
<evidence type="ECO:0000256" key="8">
    <source>
        <dbReference type="ARBA" id="ARBA00022827"/>
    </source>
</evidence>
<keyword evidence="9" id="KW-1133">Transmembrane helix</keyword>
<feature type="compositionally biased region" description="Pro residues" evidence="14">
    <location>
        <begin position="11"/>
        <end position="22"/>
    </location>
</feature>
<reference evidence="17" key="2">
    <citation type="submission" date="2023-06" db="EMBL/GenBank/DDBJ databases">
        <authorList>
            <consortium name="Lawrence Berkeley National Laboratory"/>
            <person name="Haridas S."/>
            <person name="Hensen N."/>
            <person name="Bonometti L."/>
            <person name="Westerberg I."/>
            <person name="Brannstrom I.O."/>
            <person name="Guillou S."/>
            <person name="Cros-Aarteil S."/>
            <person name="Calhoun S."/>
            <person name="Kuo A."/>
            <person name="Mondo S."/>
            <person name="Pangilinan J."/>
            <person name="Riley R."/>
            <person name="Labutti K."/>
            <person name="Andreopoulos B."/>
            <person name="Lipzen A."/>
            <person name="Chen C."/>
            <person name="Yanf M."/>
            <person name="Daum C."/>
            <person name="Ng V."/>
            <person name="Clum A."/>
            <person name="Steindorff A."/>
            <person name="Ohm R."/>
            <person name="Martin F."/>
            <person name="Silar P."/>
            <person name="Natvig D."/>
            <person name="Lalanne C."/>
            <person name="Gautier V."/>
            <person name="Ament-Velasquez S.L."/>
            <person name="Kruys A."/>
            <person name="Hutchinson M.I."/>
            <person name="Powell A.J."/>
            <person name="Barry K."/>
            <person name="Miller A.N."/>
            <person name="Grigoriev I.V."/>
            <person name="Debuchy R."/>
            <person name="Gladieux P."/>
            <person name="Thoren M.H."/>
            <person name="Johannesson H."/>
        </authorList>
    </citation>
    <scope>NUCLEOTIDE SEQUENCE</scope>
    <source>
        <strain evidence="17">CBS 955.72</strain>
    </source>
</reference>
<keyword evidence="8" id="KW-0274">FAD</keyword>
<evidence type="ECO:0000256" key="12">
    <source>
        <dbReference type="PIRNR" id="PIRNR028937"/>
    </source>
</evidence>
<feature type="region of interest" description="Disordered" evidence="14">
    <location>
        <begin position="1"/>
        <end position="23"/>
    </location>
</feature>
<keyword evidence="7" id="KW-0812">Transmembrane</keyword>
<evidence type="ECO:0000256" key="14">
    <source>
        <dbReference type="SAM" id="MobiDB-lite"/>
    </source>
</evidence>
<evidence type="ECO:0000256" key="11">
    <source>
        <dbReference type="ARBA" id="ARBA00023136"/>
    </source>
</evidence>
<dbReference type="Pfam" id="PF05199">
    <property type="entry name" value="GMC_oxred_C"/>
    <property type="match status" value="1"/>
</dbReference>
<feature type="domain" description="Glucose-methanol-choline oxidoreductase N-terminal" evidence="15">
    <location>
        <begin position="272"/>
        <end position="502"/>
    </location>
</feature>
<dbReference type="GO" id="GO:0046577">
    <property type="term" value="F:long-chain-alcohol oxidase activity"/>
    <property type="evidence" value="ECO:0007669"/>
    <property type="project" value="UniProtKB-EC"/>
</dbReference>
<name>A0AAJ0MGA6_9PEZI</name>
<dbReference type="EMBL" id="JAUIQD010000003">
    <property type="protein sequence ID" value="KAK3357268.1"/>
    <property type="molecule type" value="Genomic_DNA"/>
</dbReference>
<evidence type="ECO:0000256" key="3">
    <source>
        <dbReference type="ARBA" id="ARBA00004370"/>
    </source>
</evidence>
<dbReference type="EC" id="1.1.3.20" evidence="5 12"/>
<sequence>MPHSTTAIAGPIPPGLPAPPPGDFFDETQWTVLMALLDAVIPSITAHSKVADDKTQRGIADGEFEESAARAQPNVAEPPSTDLIKAYLEDRATARPGFKDTVRRTLGSVPEGSLKPLGTVLYALSTRPGSLLLTGSTTPIQDQPLATREAVLQAWSASWFGTPRILFKTFTTLAKAVWLHTDPLLGHLLGFPAVPPGWKPIPPVFDYDFMQFPPSDEPAEIETDVVVIGSGCGGGVSAKVLADAGHQVLVVDKGYHFSPAQLPMSQEQGSYHLFENNGIINSVDGSINTVSGSCWGGGGTVNWSVSLQTQGFVRREWAQECGLPFFETGEFQASLDRVCEFMGVVSGEKVRQTHRGRVLLEGARKLGWPAEVCPQNSGGKEHWCGHCHLGCGSAEKQGPAVSWLPAAAQKGAKFIEGFAVDRVLWDDTSSGEKRAIGVRGTWTSRDASGGVASPIADRTTREVIIRAEKVIVSSGTLNSPLVLMRSGLTNPHIGRNLHLHPVNFVGGFYEEDIKPWEGGIITSVCTNFENLDGRGHGAKLEATCMLPFAFLSQFPWRSGLDYKLSVLRFRHLAGFISLARDRDTGRVFADPLTGKPKIDYTISPFDAAHVLEGVLGIAKMLYVTGATEIHIFLPGIEPFIRPAPSPEEKIDAGITDPAFTAWLATVRAAGNSPPYAPYTSAHQMGSCRMSSHAAGGVVDSRGKVWGTEGLFVADASVFPSASGVNPMVTTMAVADWIARGVAEELTEEKEGE</sequence>
<evidence type="ECO:0000256" key="1">
    <source>
        <dbReference type="ARBA" id="ARBA00000920"/>
    </source>
</evidence>
<evidence type="ECO:0000256" key="4">
    <source>
        <dbReference type="ARBA" id="ARBA00010790"/>
    </source>
</evidence>
<dbReference type="InterPro" id="IPR000172">
    <property type="entry name" value="GMC_OxRdtase_N"/>
</dbReference>
<accession>A0AAJ0MGA6</accession>
<dbReference type="PANTHER" id="PTHR46056">
    <property type="entry name" value="LONG-CHAIN-ALCOHOL OXIDASE"/>
    <property type="match status" value="1"/>
</dbReference>
<organism evidence="17 18">
    <name type="scientific">Lasiosphaeria hispida</name>
    <dbReference type="NCBI Taxonomy" id="260671"/>
    <lineage>
        <taxon>Eukaryota</taxon>
        <taxon>Fungi</taxon>
        <taxon>Dikarya</taxon>
        <taxon>Ascomycota</taxon>
        <taxon>Pezizomycotina</taxon>
        <taxon>Sordariomycetes</taxon>
        <taxon>Sordariomycetidae</taxon>
        <taxon>Sordariales</taxon>
        <taxon>Lasiosphaeriaceae</taxon>
        <taxon>Lasiosphaeria</taxon>
    </lineage>
</organism>
<reference evidence="17" key="1">
    <citation type="journal article" date="2023" name="Mol. Phylogenet. Evol.">
        <title>Genome-scale phylogeny and comparative genomics of the fungal order Sordariales.</title>
        <authorList>
            <person name="Hensen N."/>
            <person name="Bonometti L."/>
            <person name="Westerberg I."/>
            <person name="Brannstrom I.O."/>
            <person name="Guillou S."/>
            <person name="Cros-Aarteil S."/>
            <person name="Calhoun S."/>
            <person name="Haridas S."/>
            <person name="Kuo A."/>
            <person name="Mondo S."/>
            <person name="Pangilinan J."/>
            <person name="Riley R."/>
            <person name="LaButti K."/>
            <person name="Andreopoulos B."/>
            <person name="Lipzen A."/>
            <person name="Chen C."/>
            <person name="Yan M."/>
            <person name="Daum C."/>
            <person name="Ng V."/>
            <person name="Clum A."/>
            <person name="Steindorff A."/>
            <person name="Ohm R.A."/>
            <person name="Martin F."/>
            <person name="Silar P."/>
            <person name="Natvig D.O."/>
            <person name="Lalanne C."/>
            <person name="Gautier V."/>
            <person name="Ament-Velasquez S.L."/>
            <person name="Kruys A."/>
            <person name="Hutchinson M.I."/>
            <person name="Powell A.J."/>
            <person name="Barry K."/>
            <person name="Miller A.N."/>
            <person name="Grigoriev I.V."/>
            <person name="Debuchy R."/>
            <person name="Gladieux P."/>
            <person name="Hiltunen Thoren M."/>
            <person name="Johannesson H."/>
        </authorList>
    </citation>
    <scope>NUCLEOTIDE SEQUENCE</scope>
    <source>
        <strain evidence="17">CBS 955.72</strain>
    </source>
</reference>
<evidence type="ECO:0000256" key="13">
    <source>
        <dbReference type="PIRSR" id="PIRSR028937-1"/>
    </source>
</evidence>
<keyword evidence="18" id="KW-1185">Reference proteome</keyword>
<comment type="catalytic activity">
    <reaction evidence="1 12">
        <text>a long-chain primary fatty alcohol + O2 = a long-chain fatty aldehyde + H2O2</text>
        <dbReference type="Rhea" id="RHEA:22756"/>
        <dbReference type="ChEBI" id="CHEBI:15379"/>
        <dbReference type="ChEBI" id="CHEBI:16240"/>
        <dbReference type="ChEBI" id="CHEBI:17176"/>
        <dbReference type="ChEBI" id="CHEBI:77396"/>
        <dbReference type="EC" id="1.1.3.20"/>
    </reaction>
</comment>